<name>A0A1H0GZB9_9BACT</name>
<dbReference type="AlphaFoldDB" id="A0A1H0GZB9"/>
<dbReference type="EMBL" id="FNIW01000010">
    <property type="protein sequence ID" value="SDO12124.1"/>
    <property type="molecule type" value="Genomic_DNA"/>
</dbReference>
<dbReference type="Pfam" id="PF05133">
    <property type="entry name" value="SPP1_portal"/>
    <property type="match status" value="1"/>
</dbReference>
<sequence>MILTNFATVITKVTKMGDISKYIDFTSGDNGAIVTALKQKTVPVKDWKDCIKDYEPTMHKVCSDTIALKDKGLEKSSRIYIGLEKLLSRRMAEFTFAIPVKRVYSNVTKEDGKPDDKKQAIVKAIEAIYKNVRIDSVNLKRALSYYASCEIFTVWYAVKQKNTLYGFESNFKLKCKTYSPMDGVKLYPLIDELDDMLAMSLEYKKKDANGEEVTFFETYTDNRHYIWKQELSDGGWVEVLHEESEEGEVSGEEIVLMKIPGVYAYRNVPAYDGLTGLREEIEYTLSRNSNVIAYNSAPVLKISGGIKGSEDKGESRRIFRTENGGDVSYVSWSQAIEALKYHVDTMLKLYWMQAQMPDISFENMKGLGNIGFDARQTMLTDAHLKIGDEAGAWIEFLERECNVIKAFLKVFGPKEWKNDIDNIDVEHVITPFIQNDEMAEINRRMKANGGKAIESQLESIQRFGESDDAQATLEQIQKEEKTASENRATAFSIGEQVM</sequence>
<organism evidence="2 3">
    <name type="scientific">Prevotella communis</name>
    <dbReference type="NCBI Taxonomy" id="2913614"/>
    <lineage>
        <taxon>Bacteria</taxon>
        <taxon>Pseudomonadati</taxon>
        <taxon>Bacteroidota</taxon>
        <taxon>Bacteroidia</taxon>
        <taxon>Bacteroidales</taxon>
        <taxon>Prevotellaceae</taxon>
        <taxon>Prevotella</taxon>
    </lineage>
</organism>
<evidence type="ECO:0000313" key="3">
    <source>
        <dbReference type="Proteomes" id="UP000199134"/>
    </source>
</evidence>
<comment type="caution">
    <text evidence="2">The sequence shown here is derived from an EMBL/GenBank/DDBJ whole genome shotgun (WGS) entry which is preliminary data.</text>
</comment>
<dbReference type="InterPro" id="IPR021145">
    <property type="entry name" value="Portal_protein_SPP1_Gp6-like"/>
</dbReference>
<protein>
    <submittedName>
        <fullName evidence="2">Phage portal protein, SPP1 Gp6-like</fullName>
    </submittedName>
</protein>
<gene>
    <name evidence="2" type="ORF">SAMN04487900_11047</name>
</gene>
<feature type="region of interest" description="Disordered" evidence="1">
    <location>
        <begin position="479"/>
        <end position="498"/>
    </location>
</feature>
<dbReference type="Proteomes" id="UP000199134">
    <property type="component" value="Unassembled WGS sequence"/>
</dbReference>
<proteinExistence type="predicted"/>
<evidence type="ECO:0000313" key="2">
    <source>
        <dbReference type="EMBL" id="SDO12124.1"/>
    </source>
</evidence>
<evidence type="ECO:0000256" key="1">
    <source>
        <dbReference type="SAM" id="MobiDB-lite"/>
    </source>
</evidence>
<reference evidence="3" key="1">
    <citation type="submission" date="2016-10" db="EMBL/GenBank/DDBJ databases">
        <authorList>
            <person name="de Groot N.N."/>
        </authorList>
    </citation>
    <scope>NUCLEOTIDE SEQUENCE [LARGE SCALE GENOMIC DNA]</scope>
    <source>
        <strain evidence="3">BP1-145</strain>
    </source>
</reference>
<accession>A0A1H0GZB9</accession>